<evidence type="ECO:0000313" key="5">
    <source>
        <dbReference type="EMBL" id="KAL2653979.1"/>
    </source>
</evidence>
<dbReference type="SUPFAM" id="SSF57850">
    <property type="entry name" value="RING/U-box"/>
    <property type="match status" value="1"/>
</dbReference>
<evidence type="ECO:0000256" key="1">
    <source>
        <dbReference type="ARBA" id="ARBA00022723"/>
    </source>
</evidence>
<feature type="domain" description="RING-CH-type" evidence="4">
    <location>
        <begin position="81"/>
        <end position="141"/>
    </location>
</feature>
<organism evidence="5 6">
    <name type="scientific">Riccia fluitans</name>
    <dbReference type="NCBI Taxonomy" id="41844"/>
    <lineage>
        <taxon>Eukaryota</taxon>
        <taxon>Viridiplantae</taxon>
        <taxon>Streptophyta</taxon>
        <taxon>Embryophyta</taxon>
        <taxon>Marchantiophyta</taxon>
        <taxon>Marchantiopsida</taxon>
        <taxon>Marchantiidae</taxon>
        <taxon>Marchantiales</taxon>
        <taxon>Ricciaceae</taxon>
        <taxon>Riccia</taxon>
    </lineage>
</organism>
<accession>A0ABD1ZU69</accession>
<dbReference type="AlphaFoldDB" id="A0ABD1ZU69"/>
<keyword evidence="2" id="KW-0863">Zinc-finger</keyword>
<gene>
    <name evidence="5" type="ORF">R1flu_022107</name>
</gene>
<comment type="caution">
    <text evidence="5">The sequence shown here is derived from an EMBL/GenBank/DDBJ whole genome shotgun (WGS) entry which is preliminary data.</text>
</comment>
<keyword evidence="3" id="KW-0862">Zinc</keyword>
<dbReference type="PANTHER" id="PTHR46214">
    <property type="entry name" value="ZINC FINGER, RING-CH-TYPE"/>
    <property type="match status" value="1"/>
</dbReference>
<dbReference type="Proteomes" id="UP001605036">
    <property type="component" value="Unassembled WGS sequence"/>
</dbReference>
<reference evidence="5 6" key="1">
    <citation type="submission" date="2024-09" db="EMBL/GenBank/DDBJ databases">
        <title>Chromosome-scale assembly of Riccia fluitans.</title>
        <authorList>
            <person name="Paukszto L."/>
            <person name="Sawicki J."/>
            <person name="Karawczyk K."/>
            <person name="Piernik-Szablinska J."/>
            <person name="Szczecinska M."/>
            <person name="Mazdziarz M."/>
        </authorList>
    </citation>
    <scope>NUCLEOTIDE SEQUENCE [LARGE SCALE GENOMIC DNA]</scope>
    <source>
        <strain evidence="5">Rf_01</strain>
        <tissue evidence="5">Aerial parts of the thallus</tissue>
    </source>
</reference>
<evidence type="ECO:0000256" key="3">
    <source>
        <dbReference type="ARBA" id="ARBA00022833"/>
    </source>
</evidence>
<dbReference type="EMBL" id="JBHFFA010000001">
    <property type="protein sequence ID" value="KAL2653979.1"/>
    <property type="molecule type" value="Genomic_DNA"/>
</dbReference>
<evidence type="ECO:0000256" key="2">
    <source>
        <dbReference type="ARBA" id="ARBA00022771"/>
    </source>
</evidence>
<sequence>MAIPESFAIGLELSRSIPDQATARIYTVTDQVNEGSAEEVLKSHSDCHEIDIVAVEDEVEQLDHYSYRTGTRSSSGSILSNDNSMGYFCKICQQQSEEVVMELGCLCRGDLAAAHLTCIERWFGCRSTNKCEICQQVAINVPTNVLSRLLELRIELQETKLKSQRESKEQVESQENQRVAFLLEVYIPVRNHVHNQVTMYLNWL</sequence>
<name>A0ABD1ZU69_9MARC</name>
<dbReference type="Gene3D" id="3.30.40.10">
    <property type="entry name" value="Zinc/RING finger domain, C3HC4 (zinc finger)"/>
    <property type="match status" value="1"/>
</dbReference>
<proteinExistence type="predicted"/>
<dbReference type="PROSITE" id="PS51292">
    <property type="entry name" value="ZF_RING_CH"/>
    <property type="match status" value="1"/>
</dbReference>
<keyword evidence="1" id="KW-0479">Metal-binding</keyword>
<dbReference type="InterPro" id="IPR011016">
    <property type="entry name" value="Znf_RING-CH"/>
</dbReference>
<evidence type="ECO:0000259" key="4">
    <source>
        <dbReference type="PROSITE" id="PS51292"/>
    </source>
</evidence>
<keyword evidence="6" id="KW-1185">Reference proteome</keyword>
<dbReference type="GO" id="GO:0008270">
    <property type="term" value="F:zinc ion binding"/>
    <property type="evidence" value="ECO:0007669"/>
    <property type="project" value="UniProtKB-KW"/>
</dbReference>
<dbReference type="PANTHER" id="PTHR46214:SF16">
    <property type="entry name" value="OS10G0481450 PROTEIN"/>
    <property type="match status" value="1"/>
</dbReference>
<dbReference type="InterPro" id="IPR013083">
    <property type="entry name" value="Znf_RING/FYVE/PHD"/>
</dbReference>
<dbReference type="SMART" id="SM00744">
    <property type="entry name" value="RINGv"/>
    <property type="match status" value="1"/>
</dbReference>
<evidence type="ECO:0000313" key="6">
    <source>
        <dbReference type="Proteomes" id="UP001605036"/>
    </source>
</evidence>
<dbReference type="Pfam" id="PF12906">
    <property type="entry name" value="RINGv"/>
    <property type="match status" value="1"/>
</dbReference>
<protein>
    <recommendedName>
        <fullName evidence="4">RING-CH-type domain-containing protein</fullName>
    </recommendedName>
</protein>